<accession>A0A212RH10</accession>
<organism evidence="1 2">
    <name type="scientific">Rhodoblastus acidophilus</name>
    <name type="common">Rhodopseudomonas acidophila</name>
    <dbReference type="NCBI Taxonomy" id="1074"/>
    <lineage>
        <taxon>Bacteria</taxon>
        <taxon>Pseudomonadati</taxon>
        <taxon>Pseudomonadota</taxon>
        <taxon>Alphaproteobacteria</taxon>
        <taxon>Hyphomicrobiales</taxon>
        <taxon>Rhodoblastaceae</taxon>
        <taxon>Rhodoblastus</taxon>
    </lineage>
</organism>
<dbReference type="Proteomes" id="UP000198418">
    <property type="component" value="Unassembled WGS sequence"/>
</dbReference>
<name>A0A212RH10_RHOAC</name>
<keyword evidence="2" id="KW-1185">Reference proteome</keyword>
<protein>
    <recommendedName>
        <fullName evidence="3">TnsA endonuclease N terminal</fullName>
    </recommendedName>
</protein>
<proteinExistence type="predicted"/>
<sequence>MTTTVNTDTRFDDPLDEFWREPLPSVASRKFSMKARRTGRSTIPAIVGIPRYVRKVQCESLLESNCAIVLLARRDVINLVEQLPPVAYFDEVEQKWKKHHFDFLAQLTDGSRIAIAVRSAARAQEVRAVVEAIAAQGCALADGYAVVTDADLPINLVRNSELILAVRRDHDRSADEKIRDIVTTLHGTTTIEMLVAASGLEGKGFRAVVRMIDEGELEIARDTLIDYPATVRRPATGRAAA</sequence>
<dbReference type="OrthoDB" id="7982727at2"/>
<evidence type="ECO:0000313" key="1">
    <source>
        <dbReference type="EMBL" id="SNB71698.1"/>
    </source>
</evidence>
<evidence type="ECO:0008006" key="3">
    <source>
        <dbReference type="Google" id="ProtNLM"/>
    </source>
</evidence>
<dbReference type="EMBL" id="FYDG01000004">
    <property type="protein sequence ID" value="SNB71698.1"/>
    <property type="molecule type" value="Genomic_DNA"/>
</dbReference>
<gene>
    <name evidence="1" type="ORF">SAMN06265338_104198</name>
</gene>
<reference evidence="2" key="1">
    <citation type="submission" date="2017-06" db="EMBL/GenBank/DDBJ databases">
        <authorList>
            <person name="Varghese N."/>
            <person name="Submissions S."/>
        </authorList>
    </citation>
    <scope>NUCLEOTIDE SEQUENCE [LARGE SCALE GENOMIC DNA]</scope>
    <source>
        <strain evidence="2">DSM 137</strain>
    </source>
</reference>
<evidence type="ECO:0000313" key="2">
    <source>
        <dbReference type="Proteomes" id="UP000198418"/>
    </source>
</evidence>
<dbReference type="AlphaFoldDB" id="A0A212RH10"/>
<dbReference type="RefSeq" id="WP_141098428.1">
    <property type="nucleotide sequence ID" value="NZ_FYDG01000004.1"/>
</dbReference>